<protein>
    <submittedName>
        <fullName evidence="1">Uncharacterized protein</fullName>
    </submittedName>
</protein>
<evidence type="ECO:0000313" key="2">
    <source>
        <dbReference type="Proteomes" id="UP000736583"/>
    </source>
</evidence>
<accession>A0ABS6F0I1</accession>
<sequence length="81" mass="9404">MSKKNLEEVIWKGNSRKMYEAILNSTPKLFQKSIIKLATKWVQEHNVEVVTEEMIFQVVEDVAPIKVKSKILQALESMKTK</sequence>
<proteinExistence type="predicted"/>
<evidence type="ECO:0000313" key="1">
    <source>
        <dbReference type="EMBL" id="MBU5592004.1"/>
    </source>
</evidence>
<organism evidence="1 2">
    <name type="scientific">Clostridium simiarum</name>
    <dbReference type="NCBI Taxonomy" id="2841506"/>
    <lineage>
        <taxon>Bacteria</taxon>
        <taxon>Bacillati</taxon>
        <taxon>Bacillota</taxon>
        <taxon>Clostridia</taxon>
        <taxon>Eubacteriales</taxon>
        <taxon>Clostridiaceae</taxon>
        <taxon>Clostridium</taxon>
    </lineage>
</organism>
<gene>
    <name evidence="1" type="ORF">KQI89_09505</name>
</gene>
<dbReference type="EMBL" id="JAHLQL010000002">
    <property type="protein sequence ID" value="MBU5592004.1"/>
    <property type="molecule type" value="Genomic_DNA"/>
</dbReference>
<reference evidence="1 2" key="1">
    <citation type="submission" date="2021-06" db="EMBL/GenBank/DDBJ databases">
        <authorList>
            <person name="Sun Q."/>
            <person name="Li D."/>
        </authorList>
    </citation>
    <scope>NUCLEOTIDE SEQUENCE [LARGE SCALE GENOMIC DNA]</scope>
    <source>
        <strain evidence="1 2">MSJ-4</strain>
    </source>
</reference>
<comment type="caution">
    <text evidence="1">The sequence shown here is derived from an EMBL/GenBank/DDBJ whole genome shotgun (WGS) entry which is preliminary data.</text>
</comment>
<keyword evidence="2" id="KW-1185">Reference proteome</keyword>
<dbReference type="Proteomes" id="UP000736583">
    <property type="component" value="Unassembled WGS sequence"/>
</dbReference>
<dbReference type="RefSeq" id="WP_216456900.1">
    <property type="nucleotide sequence ID" value="NZ_JAHLQL010000002.1"/>
</dbReference>
<name>A0ABS6F0I1_9CLOT</name>